<comment type="subcellular location">
    <subcellularLocation>
        <location evidence="5">Cytoplasm</location>
    </subcellularLocation>
</comment>
<keyword evidence="1 5" id="KW-0963">Cytoplasm</keyword>
<keyword evidence="8" id="KW-1185">Reference proteome</keyword>
<dbReference type="InterPro" id="IPR012337">
    <property type="entry name" value="RNaseH-like_sf"/>
</dbReference>
<comment type="caution">
    <text evidence="7">The sequence shown here is derived from an EMBL/GenBank/DDBJ whole genome shotgun (WGS) entry which is preliminary data.</text>
</comment>
<name>A0ABW4BJT2_9LACO</name>
<reference evidence="8" key="1">
    <citation type="journal article" date="2019" name="Int. J. Syst. Evol. Microbiol.">
        <title>The Global Catalogue of Microorganisms (GCM) 10K type strain sequencing project: providing services to taxonomists for standard genome sequencing and annotation.</title>
        <authorList>
            <consortium name="The Broad Institute Genomics Platform"/>
            <consortium name="The Broad Institute Genome Sequencing Center for Infectious Disease"/>
            <person name="Wu L."/>
            <person name="Ma J."/>
        </authorList>
    </citation>
    <scope>NUCLEOTIDE SEQUENCE [LARGE SCALE GENOMIC DNA]</scope>
    <source>
        <strain evidence="8">CCM 9110</strain>
    </source>
</reference>
<dbReference type="SUPFAM" id="SSF53098">
    <property type="entry name" value="Ribonuclease H-like"/>
    <property type="match status" value="1"/>
</dbReference>
<accession>A0ABW4BJT2</accession>
<sequence>MRLMGLDVGSRTVGVAISDPLGWTAQGLEIIRINEDKDDFGLDRVAELVKQYEVTAFVVGLPKNMNNTAGPRVEKSREYGEKLAAQFGLPVDYTDERLTTVEASRMLVEEADASRKRQKQVIDKLAAQLILQNYLDLHSRS</sequence>
<dbReference type="HAMAP" id="MF_00651">
    <property type="entry name" value="Nuclease_YqgF"/>
    <property type="match status" value="1"/>
</dbReference>
<evidence type="ECO:0000313" key="7">
    <source>
        <dbReference type="EMBL" id="MFD1399773.1"/>
    </source>
</evidence>
<dbReference type="Pfam" id="PF03652">
    <property type="entry name" value="RuvX"/>
    <property type="match status" value="1"/>
</dbReference>
<dbReference type="CDD" id="cd16964">
    <property type="entry name" value="YqgF"/>
    <property type="match status" value="1"/>
</dbReference>
<dbReference type="RefSeq" id="WP_125579759.1">
    <property type="nucleotide sequence ID" value="NZ_BOLV01000011.1"/>
</dbReference>
<organism evidence="7 8">
    <name type="scientific">Lacticaseibacillus suilingensis</name>
    <dbReference type="NCBI Taxonomy" id="2799577"/>
    <lineage>
        <taxon>Bacteria</taxon>
        <taxon>Bacillati</taxon>
        <taxon>Bacillota</taxon>
        <taxon>Bacilli</taxon>
        <taxon>Lactobacillales</taxon>
        <taxon>Lactobacillaceae</taxon>
        <taxon>Lacticaseibacillus</taxon>
    </lineage>
</organism>
<dbReference type="InterPro" id="IPR006641">
    <property type="entry name" value="YqgF/RNaseH-like_dom"/>
</dbReference>
<evidence type="ECO:0000256" key="3">
    <source>
        <dbReference type="ARBA" id="ARBA00022722"/>
    </source>
</evidence>
<evidence type="ECO:0000313" key="8">
    <source>
        <dbReference type="Proteomes" id="UP001597199"/>
    </source>
</evidence>
<evidence type="ECO:0000256" key="1">
    <source>
        <dbReference type="ARBA" id="ARBA00022490"/>
    </source>
</evidence>
<keyword evidence="2 5" id="KW-0690">Ribosome biogenesis</keyword>
<dbReference type="EMBL" id="JBHTOA010000040">
    <property type="protein sequence ID" value="MFD1399773.1"/>
    <property type="molecule type" value="Genomic_DNA"/>
</dbReference>
<dbReference type="InterPro" id="IPR005227">
    <property type="entry name" value="YqgF"/>
</dbReference>
<comment type="function">
    <text evidence="5">Could be a nuclease involved in processing of the 5'-end of pre-16S rRNA.</text>
</comment>
<evidence type="ECO:0000259" key="6">
    <source>
        <dbReference type="SMART" id="SM00732"/>
    </source>
</evidence>
<dbReference type="EC" id="3.1.-.-" evidence="5"/>
<dbReference type="SMART" id="SM00732">
    <property type="entry name" value="YqgFc"/>
    <property type="match status" value="1"/>
</dbReference>
<comment type="similarity">
    <text evidence="5">Belongs to the YqgF HJR family.</text>
</comment>
<dbReference type="Proteomes" id="UP001597199">
    <property type="component" value="Unassembled WGS sequence"/>
</dbReference>
<feature type="domain" description="YqgF/RNase H-like" evidence="6">
    <location>
        <begin position="1"/>
        <end position="103"/>
    </location>
</feature>
<protein>
    <recommendedName>
        <fullName evidence="5">Putative pre-16S rRNA nuclease</fullName>
        <ecNumber evidence="5">3.1.-.-</ecNumber>
    </recommendedName>
</protein>
<gene>
    <name evidence="7" type="primary">ruvX</name>
    <name evidence="7" type="ORF">ACFQ41_10685</name>
</gene>
<proteinExistence type="inferred from homology"/>
<evidence type="ECO:0000256" key="5">
    <source>
        <dbReference type="HAMAP-Rule" id="MF_00651"/>
    </source>
</evidence>
<dbReference type="Gene3D" id="3.30.420.140">
    <property type="entry name" value="YqgF/RNase H-like domain"/>
    <property type="match status" value="1"/>
</dbReference>
<dbReference type="NCBIfam" id="TIGR00250">
    <property type="entry name" value="RNAse_H_YqgF"/>
    <property type="match status" value="1"/>
</dbReference>
<evidence type="ECO:0000256" key="4">
    <source>
        <dbReference type="ARBA" id="ARBA00022801"/>
    </source>
</evidence>
<keyword evidence="3 5" id="KW-0540">Nuclease</keyword>
<dbReference type="PANTHER" id="PTHR33317">
    <property type="entry name" value="POLYNUCLEOTIDYL TRANSFERASE, RIBONUCLEASE H-LIKE SUPERFAMILY PROTEIN"/>
    <property type="match status" value="1"/>
</dbReference>
<evidence type="ECO:0000256" key="2">
    <source>
        <dbReference type="ARBA" id="ARBA00022517"/>
    </source>
</evidence>
<dbReference type="PANTHER" id="PTHR33317:SF4">
    <property type="entry name" value="POLYNUCLEOTIDYL TRANSFERASE, RIBONUCLEASE H-LIKE SUPERFAMILY PROTEIN"/>
    <property type="match status" value="1"/>
</dbReference>
<dbReference type="InterPro" id="IPR037027">
    <property type="entry name" value="YqgF/RNaseH-like_dom_sf"/>
</dbReference>
<keyword evidence="4 5" id="KW-0378">Hydrolase</keyword>